<proteinExistence type="predicted"/>
<dbReference type="AlphaFoldDB" id="A0A928Z6C1"/>
<dbReference type="EMBL" id="JADEXQ010000088">
    <property type="protein sequence ID" value="MBE9032090.1"/>
    <property type="molecule type" value="Genomic_DNA"/>
</dbReference>
<reference evidence="1" key="1">
    <citation type="submission" date="2020-10" db="EMBL/GenBank/DDBJ databases">
        <authorList>
            <person name="Castelo-Branco R."/>
            <person name="Eusebio N."/>
            <person name="Adriana R."/>
            <person name="Vieira A."/>
            <person name="Brugerolle De Fraissinette N."/>
            <person name="Rezende De Castro R."/>
            <person name="Schneider M.P."/>
            <person name="Vasconcelos V."/>
            <person name="Leao P.N."/>
        </authorList>
    </citation>
    <scope>NUCLEOTIDE SEQUENCE</scope>
    <source>
        <strain evidence="1">LEGE 11480</strain>
    </source>
</reference>
<keyword evidence="2" id="KW-1185">Reference proteome</keyword>
<evidence type="ECO:0000313" key="1">
    <source>
        <dbReference type="EMBL" id="MBE9032090.1"/>
    </source>
</evidence>
<name>A0A928Z6C1_9CYAN</name>
<evidence type="ECO:0000313" key="2">
    <source>
        <dbReference type="Proteomes" id="UP000625316"/>
    </source>
</evidence>
<gene>
    <name evidence="1" type="ORF">IQ266_20330</name>
</gene>
<dbReference type="Proteomes" id="UP000625316">
    <property type="component" value="Unassembled WGS sequence"/>
</dbReference>
<comment type="caution">
    <text evidence="1">The sequence shown here is derived from an EMBL/GenBank/DDBJ whole genome shotgun (WGS) entry which is preliminary data.</text>
</comment>
<sequence length="83" mass="9159">MSNQTHQTMQEMNTSELEVMGVLGADFLSLDELAPGQDWDDVLAASWGIPAATAEVAQPHRPSFVKHAMEFCWQTCFGWAFAA</sequence>
<protein>
    <submittedName>
        <fullName evidence="1">Uncharacterized protein</fullName>
    </submittedName>
</protein>
<dbReference type="RefSeq" id="WP_264326914.1">
    <property type="nucleotide sequence ID" value="NZ_JADEXQ010000088.1"/>
</dbReference>
<organism evidence="1 2">
    <name type="scientific">Romeriopsis navalis LEGE 11480</name>
    <dbReference type="NCBI Taxonomy" id="2777977"/>
    <lineage>
        <taxon>Bacteria</taxon>
        <taxon>Bacillati</taxon>
        <taxon>Cyanobacteriota</taxon>
        <taxon>Cyanophyceae</taxon>
        <taxon>Leptolyngbyales</taxon>
        <taxon>Leptolyngbyaceae</taxon>
        <taxon>Romeriopsis</taxon>
        <taxon>Romeriopsis navalis</taxon>
    </lineage>
</organism>
<accession>A0A928Z6C1</accession>